<feature type="compositionally biased region" description="Polar residues" evidence="1">
    <location>
        <begin position="22"/>
        <end position="32"/>
    </location>
</feature>
<evidence type="ECO:0000313" key="2">
    <source>
        <dbReference type="EMBL" id="GCC19230.1"/>
    </source>
</evidence>
<comment type="caution">
    <text evidence="2">The sequence shown here is derived from an EMBL/GenBank/DDBJ whole genome shotgun (WGS) entry which is preliminary data.</text>
</comment>
<protein>
    <submittedName>
        <fullName evidence="2">Uncharacterized protein</fullName>
    </submittedName>
</protein>
<dbReference type="AlphaFoldDB" id="A0A401RMB0"/>
<organism evidence="2 3">
    <name type="scientific">Chiloscyllium punctatum</name>
    <name type="common">Brownbanded bambooshark</name>
    <name type="synonym">Hemiscyllium punctatum</name>
    <dbReference type="NCBI Taxonomy" id="137246"/>
    <lineage>
        <taxon>Eukaryota</taxon>
        <taxon>Metazoa</taxon>
        <taxon>Chordata</taxon>
        <taxon>Craniata</taxon>
        <taxon>Vertebrata</taxon>
        <taxon>Chondrichthyes</taxon>
        <taxon>Elasmobranchii</taxon>
        <taxon>Galeomorphii</taxon>
        <taxon>Galeoidea</taxon>
        <taxon>Orectolobiformes</taxon>
        <taxon>Hemiscylliidae</taxon>
        <taxon>Chiloscyllium</taxon>
    </lineage>
</organism>
<feature type="region of interest" description="Disordered" evidence="1">
    <location>
        <begin position="270"/>
        <end position="294"/>
    </location>
</feature>
<evidence type="ECO:0000313" key="3">
    <source>
        <dbReference type="Proteomes" id="UP000287033"/>
    </source>
</evidence>
<dbReference type="OrthoDB" id="10364862at2759"/>
<evidence type="ECO:0000256" key="1">
    <source>
        <dbReference type="SAM" id="MobiDB-lite"/>
    </source>
</evidence>
<feature type="compositionally biased region" description="Polar residues" evidence="1">
    <location>
        <begin position="148"/>
        <end position="160"/>
    </location>
</feature>
<feature type="compositionally biased region" description="Polar residues" evidence="1">
    <location>
        <begin position="423"/>
        <end position="435"/>
    </location>
</feature>
<feature type="compositionally biased region" description="Polar residues" evidence="1">
    <location>
        <begin position="238"/>
        <end position="253"/>
    </location>
</feature>
<keyword evidence="3" id="KW-1185">Reference proteome</keyword>
<name>A0A401RMB0_CHIPU</name>
<feature type="region of interest" description="Disordered" evidence="1">
    <location>
        <begin position="204"/>
        <end position="255"/>
    </location>
</feature>
<dbReference type="OMA" id="EISTAEC"/>
<feature type="region of interest" description="Disordered" evidence="1">
    <location>
        <begin position="449"/>
        <end position="493"/>
    </location>
</feature>
<feature type="region of interest" description="Disordered" evidence="1">
    <location>
        <begin position="1"/>
        <end position="45"/>
    </location>
</feature>
<feature type="compositionally biased region" description="Basic and acidic residues" evidence="1">
    <location>
        <begin position="124"/>
        <end position="147"/>
    </location>
</feature>
<feature type="region of interest" description="Disordered" evidence="1">
    <location>
        <begin position="389"/>
        <end position="435"/>
    </location>
</feature>
<sequence length="493" mass="52707">MAEVEGAQEITKHGLEEHPITISPSVCENQDVPNKEESGDLTINEEPFEISKAIEETMAMEVQLAQATGAEINVEEEQVTERNEVLGGKGDSGLKVRNENNESEENISVQTAMEPEETSLQADVELKTEQSDQDPCKEELSIDDRSIQDGQINLQESESQGYREEIEALTAMENIGLSTSVDGSMGENIQGCEDSQVQCIAEEGRSKTTGKAEAIPTGSGGATDILVKAGVEPDCQEVSDSTNETPTGVNNGDTQEECCKDAKHIAGQTELPVYSDADNGSMIASQDDGKSSEGDILVKETQGGPADTRVCYDEELSTEIKTGLKAPAEIDLKISENIDADLETQTKGVGKGQQTSAMGLEESRETCQVHAPTCLRNLPECLENSAENQGTRLDPLAEGTGEIPVSTADKLSGKMAEDAEEQQAISNNSARSQATEIVEKVEEHMPYLGNLIEASQAMESPSRSPGESAGVSNTGLEQQCKTGISESEDQDIP</sequence>
<gene>
    <name evidence="2" type="ORF">chiPu_0018276</name>
</gene>
<feature type="compositionally biased region" description="Polar residues" evidence="1">
    <location>
        <begin position="345"/>
        <end position="357"/>
    </location>
</feature>
<reference evidence="2 3" key="1">
    <citation type="journal article" date="2018" name="Nat. Ecol. Evol.">
        <title>Shark genomes provide insights into elasmobranch evolution and the origin of vertebrates.</title>
        <authorList>
            <person name="Hara Y"/>
            <person name="Yamaguchi K"/>
            <person name="Onimaru K"/>
            <person name="Kadota M"/>
            <person name="Koyanagi M"/>
            <person name="Keeley SD"/>
            <person name="Tatsumi K"/>
            <person name="Tanaka K"/>
            <person name="Motone F"/>
            <person name="Kageyama Y"/>
            <person name="Nozu R"/>
            <person name="Adachi N"/>
            <person name="Nishimura O"/>
            <person name="Nakagawa R"/>
            <person name="Tanegashima C"/>
            <person name="Kiyatake I"/>
            <person name="Matsumoto R"/>
            <person name="Murakumo K"/>
            <person name="Nishida K"/>
            <person name="Terakita A"/>
            <person name="Kuratani S"/>
            <person name="Sato K"/>
            <person name="Hyodo S Kuraku.S."/>
        </authorList>
    </citation>
    <scope>NUCLEOTIDE SEQUENCE [LARGE SCALE GENOMIC DNA]</scope>
</reference>
<feature type="compositionally biased region" description="Polar residues" evidence="1">
    <location>
        <begin position="457"/>
        <end position="485"/>
    </location>
</feature>
<dbReference type="Proteomes" id="UP000287033">
    <property type="component" value="Unassembled WGS sequence"/>
</dbReference>
<accession>A0A401RMB0</accession>
<feature type="compositionally biased region" description="Basic and acidic residues" evidence="1">
    <location>
        <begin position="10"/>
        <end position="19"/>
    </location>
</feature>
<dbReference type="EMBL" id="BEZZ01001522">
    <property type="protein sequence ID" value="GCC19230.1"/>
    <property type="molecule type" value="Genomic_DNA"/>
</dbReference>
<proteinExistence type="predicted"/>
<feature type="region of interest" description="Disordered" evidence="1">
    <location>
        <begin position="75"/>
        <end position="160"/>
    </location>
</feature>
<feature type="region of interest" description="Disordered" evidence="1">
    <location>
        <begin position="345"/>
        <end position="364"/>
    </location>
</feature>